<gene>
    <name evidence="1" type="ORF">C7474_0412</name>
</gene>
<dbReference type="AlphaFoldDB" id="A0A498C8V8"/>
<protein>
    <submittedName>
        <fullName evidence="1">Uncharacterized protein</fullName>
    </submittedName>
</protein>
<dbReference type="EMBL" id="RCDB01000001">
    <property type="protein sequence ID" value="RLK52474.1"/>
    <property type="molecule type" value="Genomic_DNA"/>
</dbReference>
<evidence type="ECO:0000313" key="1">
    <source>
        <dbReference type="EMBL" id="RLK52474.1"/>
    </source>
</evidence>
<reference evidence="1" key="2">
    <citation type="submission" date="2018-10" db="EMBL/GenBank/DDBJ databases">
        <authorList>
            <person name="Whitman W."/>
            <person name="Huntemann M."/>
            <person name="Clum A."/>
            <person name="Pillay M."/>
            <person name="Palaniappan K."/>
            <person name="Varghese N."/>
            <person name="Mikhailova N."/>
            <person name="Stamatis D."/>
            <person name="Reddy T."/>
            <person name="Daum C."/>
            <person name="Shapiro N."/>
            <person name="Ivanova N."/>
            <person name="Kyrpides N."/>
            <person name="Woyke T."/>
        </authorList>
    </citation>
    <scope>NUCLEOTIDE SEQUENCE</scope>
    <source>
        <strain evidence="1">S2T63</strain>
    </source>
</reference>
<comment type="caution">
    <text evidence="1">The sequence shown here is derived from an EMBL/GenBank/DDBJ whole genome shotgun (WGS) entry which is preliminary data.</text>
</comment>
<dbReference type="RefSeq" id="WP_121057187.1">
    <property type="nucleotide sequence ID" value="NZ_RCDB01000001.1"/>
</dbReference>
<reference evidence="1" key="1">
    <citation type="journal article" date="2015" name="Stand. Genomic Sci.">
        <title>Genomic Encyclopedia of Bacterial and Archaeal Type Strains, Phase III: the genomes of soil and plant-associated and newly described type strains.</title>
        <authorList>
            <person name="Whitman W.B."/>
            <person name="Woyke T."/>
            <person name="Klenk H.P."/>
            <person name="Zhou Y."/>
            <person name="Lilburn T.G."/>
            <person name="Beck B.J."/>
            <person name="De Vos P."/>
            <person name="Vandamme P."/>
            <person name="Eisen J.A."/>
            <person name="Garrity G."/>
            <person name="Hugenholtz P."/>
            <person name="Kyrpides N.C."/>
        </authorList>
    </citation>
    <scope>NUCLEOTIDE SEQUENCE [LARGE SCALE GENOMIC DNA]</scope>
    <source>
        <strain evidence="1">S2T63</strain>
    </source>
</reference>
<evidence type="ECO:0000313" key="2">
    <source>
        <dbReference type="Proteomes" id="UP000273158"/>
    </source>
</evidence>
<organism evidence="1 2">
    <name type="scientific">Microbacterium telephonicum</name>
    <dbReference type="NCBI Taxonomy" id="1714841"/>
    <lineage>
        <taxon>Bacteria</taxon>
        <taxon>Bacillati</taxon>
        <taxon>Actinomycetota</taxon>
        <taxon>Actinomycetes</taxon>
        <taxon>Micrococcales</taxon>
        <taxon>Microbacteriaceae</taxon>
        <taxon>Microbacterium</taxon>
    </lineage>
</organism>
<name>A0A498C8V8_9MICO</name>
<keyword evidence="2" id="KW-1185">Reference proteome</keyword>
<sequence length="60" mass="6038">MSGRAIGSRAGNSTIRRADDVAGEVFGGGVWGVAGASVALTCRASVRAISNGTERFRAPS</sequence>
<dbReference type="Proteomes" id="UP000273158">
    <property type="component" value="Unassembled WGS sequence"/>
</dbReference>
<proteinExistence type="predicted"/>
<accession>A0A498C8V8</accession>